<dbReference type="Proteomes" id="UP000037505">
    <property type="component" value="Unassembled WGS sequence"/>
</dbReference>
<evidence type="ECO:0000313" key="2">
    <source>
        <dbReference type="Proteomes" id="UP000037505"/>
    </source>
</evidence>
<proteinExistence type="predicted"/>
<protein>
    <submittedName>
        <fullName evidence="1">Uncharacterized protein</fullName>
    </submittedName>
</protein>
<comment type="caution">
    <text evidence="1">The sequence shown here is derived from an EMBL/GenBank/DDBJ whole genome shotgun (WGS) entry which is preliminary data.</text>
</comment>
<evidence type="ECO:0000313" key="1">
    <source>
        <dbReference type="EMBL" id="KNG87079.1"/>
    </source>
</evidence>
<gene>
    <name evidence="1" type="ORF">ANOM_005695</name>
</gene>
<keyword evidence="2" id="KW-1185">Reference proteome</keyword>
<name>A0A0L1J5R0_ASPN3</name>
<feature type="non-terminal residue" evidence="1">
    <location>
        <position position="1"/>
    </location>
</feature>
<organism evidence="1 2">
    <name type="scientific">Aspergillus nomiae NRRL (strain ATCC 15546 / NRRL 13137 / CBS 260.88 / M93)</name>
    <dbReference type="NCBI Taxonomy" id="1509407"/>
    <lineage>
        <taxon>Eukaryota</taxon>
        <taxon>Fungi</taxon>
        <taxon>Dikarya</taxon>
        <taxon>Ascomycota</taxon>
        <taxon>Pezizomycotina</taxon>
        <taxon>Eurotiomycetes</taxon>
        <taxon>Eurotiomycetidae</taxon>
        <taxon>Eurotiales</taxon>
        <taxon>Aspergillaceae</taxon>
        <taxon>Aspergillus</taxon>
        <taxon>Aspergillus subgen. Circumdati</taxon>
    </lineage>
</organism>
<accession>A0A0L1J5R0</accession>
<dbReference type="EMBL" id="JNOM01000093">
    <property type="protein sequence ID" value="KNG87079.1"/>
    <property type="molecule type" value="Genomic_DNA"/>
</dbReference>
<sequence length="240" mass="27628">VIAIADPIILREQSVPKSRSCSCPQYPNTIQSKMVCRVASEAKRLSDGQSSAECVQRAEQLSQYLETNWLELLAGREGFLTEKQWRALDSHEVLWGAMVSSNPNPIVNVHKWNTFDWGSWVRTSIESQEPRIDLTSSTQPMKFPDRISVLYKLVERPTYESTCLRMEAWVLSHQHRRVAAKCFDDTVIYDYTSGKRSVLKPFMVDKLQHTFELQKMCKTKYTEEASKAITAVEEIKTVFQ</sequence>
<dbReference type="Gene3D" id="3.10.129.10">
    <property type="entry name" value="Hotdog Thioesterase"/>
    <property type="match status" value="1"/>
</dbReference>
<dbReference type="GeneID" id="26807499"/>
<dbReference type="RefSeq" id="XP_015408002.1">
    <property type="nucleotide sequence ID" value="XM_015550952.1"/>
</dbReference>
<reference evidence="1 2" key="1">
    <citation type="submission" date="2014-06" db="EMBL/GenBank/DDBJ databases">
        <title>The Genome of the Aflatoxigenic Filamentous Fungus Aspergillus nomius.</title>
        <authorList>
            <person name="Moore M.G."/>
            <person name="Shannon B.M."/>
            <person name="Brian M.M."/>
        </authorList>
    </citation>
    <scope>NUCLEOTIDE SEQUENCE [LARGE SCALE GENOMIC DNA]</scope>
    <source>
        <strain evidence="1 2">NRRL 13137</strain>
    </source>
</reference>
<dbReference type="AlphaFoldDB" id="A0A0L1J5R0"/>